<dbReference type="EMBL" id="CP119313">
    <property type="protein sequence ID" value="WEK20008.1"/>
    <property type="molecule type" value="Genomic_DNA"/>
</dbReference>
<organism evidence="4 5">
    <name type="scientific">Candidatus Pedobacter colombiensis</name>
    <dbReference type="NCBI Taxonomy" id="3121371"/>
    <lineage>
        <taxon>Bacteria</taxon>
        <taxon>Pseudomonadati</taxon>
        <taxon>Bacteroidota</taxon>
        <taxon>Sphingobacteriia</taxon>
        <taxon>Sphingobacteriales</taxon>
        <taxon>Sphingobacteriaceae</taxon>
        <taxon>Pedobacter</taxon>
    </lineage>
</organism>
<dbReference type="Gene3D" id="2.60.120.1440">
    <property type="match status" value="1"/>
</dbReference>
<dbReference type="Pfam" id="PF04773">
    <property type="entry name" value="FecR"/>
    <property type="match status" value="1"/>
</dbReference>
<gene>
    <name evidence="4" type="ORF">P0Y49_02420</name>
</gene>
<dbReference type="InterPro" id="IPR012373">
    <property type="entry name" value="Ferrdict_sens_TM"/>
</dbReference>
<evidence type="ECO:0000256" key="1">
    <source>
        <dbReference type="SAM" id="Phobius"/>
    </source>
</evidence>
<protein>
    <submittedName>
        <fullName evidence="4">DUF4974 domain-containing protein</fullName>
    </submittedName>
</protein>
<sequence length="371" mass="42128">MQFPNENFLVEDLVCSESFQQYCLGASLAEQLSWNEWIAQHPGRLEDIEYAKKIVCLLSLNQGSRIEQLKQLRSGIKQHEVFQRNLSFDNASGNDLSVVKPKRTKLYKYIGGVAAAVAILISFYFIRNQSSIPRLPIDTEQQAMLVVNSGGAARKTVVLEDGTIITLARESSIKVLKRFNTDKRELWLNGEAFFDVKHDASRPFTVHTPFDEVRVLGTTFNVKAYPGSPAMETSLIKGSVQVNSKQYAGYSVILKPNQKLISTKVTDLVADNNPKSHFVVSSLKNRRPDQPPVELKWVKTRLDIDNQPLSVIVSKLQNWYGIEILITDDKVKDYRYSGIFENETLMKTLEALQLSYPFTFKMEQDKIIISK</sequence>
<dbReference type="Pfam" id="PF16344">
    <property type="entry name" value="FecR_C"/>
    <property type="match status" value="1"/>
</dbReference>
<feature type="domain" description="Protein FecR C-terminal" evidence="3">
    <location>
        <begin position="303"/>
        <end position="369"/>
    </location>
</feature>
<dbReference type="Proteomes" id="UP001214530">
    <property type="component" value="Chromosome"/>
</dbReference>
<dbReference type="PANTHER" id="PTHR30273">
    <property type="entry name" value="PERIPLASMIC SIGNAL SENSOR AND SIGMA FACTOR ACTIVATOR FECR-RELATED"/>
    <property type="match status" value="1"/>
</dbReference>
<proteinExistence type="predicted"/>
<feature type="domain" description="FecR protein" evidence="2">
    <location>
        <begin position="147"/>
        <end position="241"/>
    </location>
</feature>
<dbReference type="Gene3D" id="3.55.50.30">
    <property type="match status" value="1"/>
</dbReference>
<keyword evidence="1" id="KW-0812">Transmembrane</keyword>
<evidence type="ECO:0000313" key="5">
    <source>
        <dbReference type="Proteomes" id="UP001214530"/>
    </source>
</evidence>
<accession>A0AAJ5W9Z1</accession>
<evidence type="ECO:0000259" key="3">
    <source>
        <dbReference type="Pfam" id="PF16344"/>
    </source>
</evidence>
<dbReference type="PIRSF" id="PIRSF018266">
    <property type="entry name" value="FecR"/>
    <property type="match status" value="1"/>
</dbReference>
<dbReference type="InterPro" id="IPR032508">
    <property type="entry name" value="FecR_C"/>
</dbReference>
<dbReference type="AlphaFoldDB" id="A0AAJ5W9Z1"/>
<evidence type="ECO:0000313" key="4">
    <source>
        <dbReference type="EMBL" id="WEK20008.1"/>
    </source>
</evidence>
<dbReference type="GO" id="GO:0016989">
    <property type="term" value="F:sigma factor antagonist activity"/>
    <property type="evidence" value="ECO:0007669"/>
    <property type="project" value="TreeGrafter"/>
</dbReference>
<dbReference type="PANTHER" id="PTHR30273:SF2">
    <property type="entry name" value="PROTEIN FECR"/>
    <property type="match status" value="1"/>
</dbReference>
<evidence type="ECO:0000259" key="2">
    <source>
        <dbReference type="Pfam" id="PF04773"/>
    </source>
</evidence>
<name>A0AAJ5W9Z1_9SPHI</name>
<dbReference type="InterPro" id="IPR006860">
    <property type="entry name" value="FecR"/>
</dbReference>
<keyword evidence="1" id="KW-0472">Membrane</keyword>
<reference evidence="4" key="1">
    <citation type="submission" date="2023-03" db="EMBL/GenBank/DDBJ databases">
        <title>Andean soil-derived lignocellulolytic bacterial consortium as a source of novel taxa and putative plastic-active enzymes.</title>
        <authorList>
            <person name="Diaz-Garcia L."/>
            <person name="Chuvochina M."/>
            <person name="Feuerriegel G."/>
            <person name="Bunk B."/>
            <person name="Sproer C."/>
            <person name="Streit W.R."/>
            <person name="Rodriguez L.M."/>
            <person name="Overmann J."/>
            <person name="Jimenez D.J."/>
        </authorList>
    </citation>
    <scope>NUCLEOTIDE SEQUENCE</scope>
    <source>
        <strain evidence="4">MAG 3858</strain>
    </source>
</reference>
<feature type="transmembrane region" description="Helical" evidence="1">
    <location>
        <begin position="106"/>
        <end position="126"/>
    </location>
</feature>
<keyword evidence="1" id="KW-1133">Transmembrane helix</keyword>